<dbReference type="PANTHER" id="PTHR43260">
    <property type="entry name" value="3-KETOSTEROID-DELTA-1-DEHYDROGENASE"/>
    <property type="match status" value="1"/>
</dbReference>
<dbReference type="InterPro" id="IPR027477">
    <property type="entry name" value="Succ_DH/fumarate_Rdtase_cat_sf"/>
</dbReference>
<comment type="cofactor">
    <cofactor evidence="1">
        <name>FAD</name>
        <dbReference type="ChEBI" id="CHEBI:57692"/>
    </cofactor>
</comment>
<keyword evidence="6" id="KW-1185">Reference proteome</keyword>
<dbReference type="SUPFAM" id="SSF51905">
    <property type="entry name" value="FAD/NAD(P)-binding domain"/>
    <property type="match status" value="1"/>
</dbReference>
<dbReference type="Gene3D" id="3.50.50.60">
    <property type="entry name" value="FAD/NAD(P)-binding domain"/>
    <property type="match status" value="1"/>
</dbReference>
<gene>
    <name evidence="5" type="ORF">RPMA_02995</name>
</gene>
<dbReference type="Pfam" id="PF00890">
    <property type="entry name" value="FAD_binding_2"/>
    <property type="match status" value="1"/>
</dbReference>
<evidence type="ECO:0000259" key="4">
    <source>
        <dbReference type="Pfam" id="PF00890"/>
    </source>
</evidence>
<dbReference type="InterPro" id="IPR036188">
    <property type="entry name" value="FAD/NAD-bd_sf"/>
</dbReference>
<dbReference type="InterPro" id="IPR003953">
    <property type="entry name" value="FAD-dep_OxRdtase_2_FAD-bd"/>
</dbReference>
<dbReference type="PANTHER" id="PTHR43260:SF1">
    <property type="entry name" value="KSDD-LIKE STEROID DEHYDROGENASE RV0785"/>
    <property type="match status" value="1"/>
</dbReference>
<dbReference type="EMBL" id="CP036498">
    <property type="protein sequence ID" value="QUS37938.1"/>
    <property type="molecule type" value="Genomic_DNA"/>
</dbReference>
<accession>A0ABX8A632</accession>
<keyword evidence="2" id="KW-0285">Flavoprotein</keyword>
<dbReference type="RefSeq" id="WP_211911472.1">
    <property type="nucleotide sequence ID" value="NZ_CP036498.1"/>
</dbReference>
<name>A0ABX8A632_9BRAD</name>
<keyword evidence="3" id="KW-0560">Oxidoreductase</keyword>
<organism evidence="5 6">
    <name type="scientific">Tardiphaga alba</name>
    <dbReference type="NCBI Taxonomy" id="340268"/>
    <lineage>
        <taxon>Bacteria</taxon>
        <taxon>Pseudomonadati</taxon>
        <taxon>Pseudomonadota</taxon>
        <taxon>Alphaproteobacteria</taxon>
        <taxon>Hyphomicrobiales</taxon>
        <taxon>Nitrobacteraceae</taxon>
        <taxon>Tardiphaga</taxon>
    </lineage>
</organism>
<proteinExistence type="predicted"/>
<dbReference type="Proteomes" id="UP000682843">
    <property type="component" value="Chromosome"/>
</dbReference>
<evidence type="ECO:0000313" key="6">
    <source>
        <dbReference type="Proteomes" id="UP000682843"/>
    </source>
</evidence>
<evidence type="ECO:0000256" key="3">
    <source>
        <dbReference type="ARBA" id="ARBA00023002"/>
    </source>
</evidence>
<dbReference type="PIRSF" id="PIRSF036654">
    <property type="entry name" value="UCP036654"/>
    <property type="match status" value="1"/>
</dbReference>
<protein>
    <submittedName>
        <fullName evidence="5">FAD-binding dehydrogenase</fullName>
    </submittedName>
</protein>
<sequence>MAADADVIVVGAGLAGLVAATEIADAGKRVIVIDQEGEQNLGGQAFWSFGGLFFIDSPEQRRLGIKDSYDLAHQDWMGSAGFDREEDHWPRRWAEAYLAFAAGEKRDWLRAMGHRSFPIVGWAERGGYDAMGHGNSVPRFHVTWGTGPGIVEPFERRARDAMKKGLLTFKFRHRVDALAMTNGTVDGVSGAVLEPANNERGESSSRNVVGEFALQAQAVIVASGGIGGNHDLVRQNWPQRLRAPPKRMISGVPAHVDGRMIGITEAAGARLINRDRMWHYVEGIENWNPIWPKHGIRILPGPSSMWFDATGERLPAPLFPGSDTLGQLQYIQSTGYDYSWFVLTQAIIKKEFALSGSEQNPDLTGKSWMMTARRATNKGAPAPVEAFKDHGIDFIVRDNLDDLVKAMNELTGDGLLKLDRIREQIEARDRAIANPFVKDAQVMNLHNARKYIGDKLIRTAKPHRILDAEKGPLIAVRLNILTRKTLGGFETDLDARVFGAGHQIIPGLYAVGEAAGFGGGGMHGYRSLEGTFLGGCLFSGRTAGRAAAKAV</sequence>
<reference evidence="5 6" key="1">
    <citation type="submission" date="2019-02" db="EMBL/GenBank/DDBJ databases">
        <title>Emended description of the genus Rhodopseudomonas and description of Rhodopseudomonas albus sp. nov., a non-phototrophic, heavy-metal-tolerant bacterium isolated from garden soil.</title>
        <authorList>
            <person name="Bao Z."/>
            <person name="Cao W.W."/>
            <person name="Sato Y."/>
            <person name="Nishizawa T."/>
            <person name="Zhao J."/>
            <person name="Guo Y."/>
            <person name="Ohta H."/>
        </authorList>
    </citation>
    <scope>NUCLEOTIDE SEQUENCE [LARGE SCALE GENOMIC DNA]</scope>
    <source>
        <strain evidence="5 6">SK50-23</strain>
    </source>
</reference>
<evidence type="ECO:0000256" key="2">
    <source>
        <dbReference type="ARBA" id="ARBA00022630"/>
    </source>
</evidence>
<evidence type="ECO:0000313" key="5">
    <source>
        <dbReference type="EMBL" id="QUS37938.1"/>
    </source>
</evidence>
<dbReference type="InterPro" id="IPR014614">
    <property type="entry name" value="KsdD_DH"/>
</dbReference>
<dbReference type="NCBIfam" id="NF009472">
    <property type="entry name" value="PRK12834.1"/>
    <property type="match status" value="1"/>
</dbReference>
<dbReference type="Gene3D" id="3.90.700.10">
    <property type="entry name" value="Succinate dehydrogenase/fumarate reductase flavoprotein, catalytic domain"/>
    <property type="match status" value="1"/>
</dbReference>
<evidence type="ECO:0000256" key="1">
    <source>
        <dbReference type="ARBA" id="ARBA00001974"/>
    </source>
</evidence>
<feature type="domain" description="FAD-dependent oxidoreductase 2 FAD-binding" evidence="4">
    <location>
        <begin position="6"/>
        <end position="533"/>
    </location>
</feature>